<dbReference type="EMBL" id="JAWDJW010006912">
    <property type="protein sequence ID" value="KAK3063292.1"/>
    <property type="molecule type" value="Genomic_DNA"/>
</dbReference>
<accession>A0ACC3D8B1</accession>
<protein>
    <submittedName>
        <fullName evidence="1">Uncharacterized protein</fullName>
    </submittedName>
</protein>
<comment type="caution">
    <text evidence="1">The sequence shown here is derived from an EMBL/GenBank/DDBJ whole genome shotgun (WGS) entry which is preliminary data.</text>
</comment>
<keyword evidence="2" id="KW-1185">Reference proteome</keyword>
<proteinExistence type="predicted"/>
<name>A0ACC3D8B1_9PEZI</name>
<dbReference type="Proteomes" id="UP001186974">
    <property type="component" value="Unassembled WGS sequence"/>
</dbReference>
<reference evidence="1" key="1">
    <citation type="submission" date="2024-09" db="EMBL/GenBank/DDBJ databases">
        <title>Black Yeasts Isolated from many extreme environments.</title>
        <authorList>
            <person name="Coleine C."/>
            <person name="Stajich J.E."/>
            <person name="Selbmann L."/>
        </authorList>
    </citation>
    <scope>NUCLEOTIDE SEQUENCE</scope>
    <source>
        <strain evidence="1">CCFEE 5737</strain>
    </source>
</reference>
<sequence length="246" mass="27285">TNTYLVGTGPRRLLIDTGHGFPVWLQSLKKTLAQESITVDRCILTHWHPDHVGGVADLLGVAPNTVIHKNEPREGDVDIADGQKFEVEGATLRAFHCPGHTTDHMALILEEENAMFTGDNVLGHGTAVFEDLGTYMNSLSRMSTQVSGRAYPAHGAVIDNARSKILEYIAHRKQREEQVLEVLGSKKESDWESLNIVKVIYPELGEDMYGAADRGVRLILEKLSGEGRVKHEEEKDVWVLVDRAAL</sequence>
<feature type="non-terminal residue" evidence="1">
    <location>
        <position position="1"/>
    </location>
</feature>
<evidence type="ECO:0000313" key="2">
    <source>
        <dbReference type="Proteomes" id="UP001186974"/>
    </source>
</evidence>
<evidence type="ECO:0000313" key="1">
    <source>
        <dbReference type="EMBL" id="KAK3063292.1"/>
    </source>
</evidence>
<organism evidence="1 2">
    <name type="scientific">Coniosporium uncinatum</name>
    <dbReference type="NCBI Taxonomy" id="93489"/>
    <lineage>
        <taxon>Eukaryota</taxon>
        <taxon>Fungi</taxon>
        <taxon>Dikarya</taxon>
        <taxon>Ascomycota</taxon>
        <taxon>Pezizomycotina</taxon>
        <taxon>Dothideomycetes</taxon>
        <taxon>Dothideomycetes incertae sedis</taxon>
        <taxon>Coniosporium</taxon>
    </lineage>
</organism>
<gene>
    <name evidence="1" type="ORF">LTS18_001612</name>
</gene>